<dbReference type="Pfam" id="PF13814">
    <property type="entry name" value="Replic_Relax"/>
    <property type="match status" value="1"/>
</dbReference>
<accession>A0A7C5M0A4</accession>
<gene>
    <name evidence="1" type="ORF">ENJ42_06210</name>
</gene>
<dbReference type="EMBL" id="DRMJ01000320">
    <property type="protein sequence ID" value="HHL43192.1"/>
    <property type="molecule type" value="Genomic_DNA"/>
</dbReference>
<dbReference type="AlphaFoldDB" id="A0A7C5M0A4"/>
<protein>
    <recommendedName>
        <fullName evidence="2">Replication-relaxation</fullName>
    </recommendedName>
</protein>
<name>A0A7C5M0A4_9PROT</name>
<reference evidence="1" key="1">
    <citation type="journal article" date="2020" name="mSystems">
        <title>Genome- and Community-Level Interaction Insights into Carbon Utilization and Element Cycling Functions of Hydrothermarchaeota in Hydrothermal Sediment.</title>
        <authorList>
            <person name="Zhou Z."/>
            <person name="Liu Y."/>
            <person name="Xu W."/>
            <person name="Pan J."/>
            <person name="Luo Z.H."/>
            <person name="Li M."/>
        </authorList>
    </citation>
    <scope>NUCLEOTIDE SEQUENCE [LARGE SCALE GENOMIC DNA]</scope>
    <source>
        <strain evidence="1">HyVt-485</strain>
    </source>
</reference>
<proteinExistence type="predicted"/>
<dbReference type="Proteomes" id="UP000885830">
    <property type="component" value="Unassembled WGS sequence"/>
</dbReference>
<evidence type="ECO:0008006" key="2">
    <source>
        <dbReference type="Google" id="ProtNLM"/>
    </source>
</evidence>
<sequence length="311" mass="36580">MAKTKKSRLRRGKTRPIELTERDKVILLSLYKYRFLLTDHLQALTDTESRWGMNKRLRLLYDNKYIDKPKAQLALFSHAEKRPTIYALGNKGADTLAHQFHIPMPESVYWTEKNRRVREKHIEHTLGISDFMVSVEMVCKQAGNIRLMDRDEILARSPTQTKRAKNPERWKTEIRHDGQVHEIAIVPDYMFGLHYEDKPEGRNRAFFFVEIDRGTMPIIRRDIKQTSFLRKMQSYADSWERQLPKTRYNIKAFRVLTLTTSHDRIQTMLEAYKTEIKAQVPAGVFLFAVKTGDLNAKRVWVNATGKQVDMI</sequence>
<evidence type="ECO:0000313" key="1">
    <source>
        <dbReference type="EMBL" id="HHL43192.1"/>
    </source>
</evidence>
<dbReference type="InterPro" id="IPR025855">
    <property type="entry name" value="Replic_Relax"/>
</dbReference>
<comment type="caution">
    <text evidence="1">The sequence shown here is derived from an EMBL/GenBank/DDBJ whole genome shotgun (WGS) entry which is preliminary data.</text>
</comment>
<organism evidence="1">
    <name type="scientific">Hellea balneolensis</name>
    <dbReference type="NCBI Taxonomy" id="287478"/>
    <lineage>
        <taxon>Bacteria</taxon>
        <taxon>Pseudomonadati</taxon>
        <taxon>Pseudomonadota</taxon>
        <taxon>Alphaproteobacteria</taxon>
        <taxon>Maricaulales</taxon>
        <taxon>Robiginitomaculaceae</taxon>
        <taxon>Hellea</taxon>
    </lineage>
</organism>